<evidence type="ECO:0000256" key="8">
    <source>
        <dbReference type="ARBA" id="ARBA00022824"/>
    </source>
</evidence>
<evidence type="ECO:0000256" key="13">
    <source>
        <dbReference type="ARBA" id="ARBA00023136"/>
    </source>
</evidence>
<gene>
    <name evidence="18" type="ORF">BINO364_LOCUS8960</name>
</gene>
<dbReference type="Pfam" id="PF00067">
    <property type="entry name" value="p450"/>
    <property type="match status" value="1"/>
</dbReference>
<dbReference type="AlphaFoldDB" id="A0A8J9YA44"/>
<comment type="catalytic activity">
    <reaction evidence="14">
        <text>an organic molecule + reduced [NADPH--hemoprotein reductase] + O2 = an alcohol + oxidized [NADPH--hemoprotein reductase] + H2O + H(+)</text>
        <dbReference type="Rhea" id="RHEA:17149"/>
        <dbReference type="Rhea" id="RHEA-COMP:11964"/>
        <dbReference type="Rhea" id="RHEA-COMP:11965"/>
        <dbReference type="ChEBI" id="CHEBI:15377"/>
        <dbReference type="ChEBI" id="CHEBI:15378"/>
        <dbReference type="ChEBI" id="CHEBI:15379"/>
        <dbReference type="ChEBI" id="CHEBI:30879"/>
        <dbReference type="ChEBI" id="CHEBI:57618"/>
        <dbReference type="ChEBI" id="CHEBI:58210"/>
        <dbReference type="ChEBI" id="CHEBI:142491"/>
        <dbReference type="EC" id="1.14.14.1"/>
    </reaction>
</comment>
<evidence type="ECO:0000256" key="9">
    <source>
        <dbReference type="ARBA" id="ARBA00022848"/>
    </source>
</evidence>
<evidence type="ECO:0000256" key="12">
    <source>
        <dbReference type="ARBA" id="ARBA00023033"/>
    </source>
</evidence>
<dbReference type="GO" id="GO:0005506">
    <property type="term" value="F:iron ion binding"/>
    <property type="evidence" value="ECO:0007669"/>
    <property type="project" value="InterPro"/>
</dbReference>
<dbReference type="PANTHER" id="PTHR24292:SF54">
    <property type="entry name" value="CYP9F3-RELATED"/>
    <property type="match status" value="1"/>
</dbReference>
<dbReference type="InterPro" id="IPR017972">
    <property type="entry name" value="Cyt_P450_CS"/>
</dbReference>
<comment type="subcellular location">
    <subcellularLocation>
        <location evidence="3">Endoplasmic reticulum membrane</location>
        <topology evidence="3">Peripheral membrane protein</topology>
    </subcellularLocation>
    <subcellularLocation>
        <location evidence="2">Microsome membrane</location>
        <topology evidence="2">Peripheral membrane protein</topology>
    </subcellularLocation>
</comment>
<comment type="similarity">
    <text evidence="4 16">Belongs to the cytochrome P450 family.</text>
</comment>
<proteinExistence type="inferred from homology"/>
<keyword evidence="17" id="KW-1133">Transmembrane helix</keyword>
<dbReference type="PRINTS" id="PR00385">
    <property type="entry name" value="P450"/>
</dbReference>
<dbReference type="EMBL" id="OV170223">
    <property type="protein sequence ID" value="CAH0723089.1"/>
    <property type="molecule type" value="Genomic_DNA"/>
</dbReference>
<evidence type="ECO:0000256" key="17">
    <source>
        <dbReference type="SAM" id="Phobius"/>
    </source>
</evidence>
<keyword evidence="6 15" id="KW-0349">Heme</keyword>
<keyword evidence="11 15" id="KW-0408">Iron</keyword>
<evidence type="ECO:0000256" key="6">
    <source>
        <dbReference type="ARBA" id="ARBA00022617"/>
    </source>
</evidence>
<keyword evidence="8" id="KW-0256">Endoplasmic reticulum</keyword>
<dbReference type="EC" id="1.14.14.1" evidence="5"/>
<evidence type="ECO:0000256" key="4">
    <source>
        <dbReference type="ARBA" id="ARBA00010617"/>
    </source>
</evidence>
<sequence length="466" mass="53690">MKPIVLFGNSLSRVFAKKPFFEYQLEIYNYFKGHRYGGYFEGQRPVLIILDPEIIKAVTISDSDHFIDRSTIKTNEPRYLSRSLLNLKGSEWKAVRSLITPTFSSARLKNMFPLIQHCSNQLVELLTQFENSDIELKEITGHFTLEVTGVTAFGISTDNLKDKNAEFFKIAENFTYMSIPKRMFFFFILLFMPAMFKYINISFMNYESTKKLVKILQNTKAERMTQGSKRSDFLQLLLDIAIREKKEINNTEASKQHLDDDTLDAQALLFLLAGFETSSTLLSFAFHTMAVQPDIQDKLRAHIEEVTNGQNLSYDHLAQLDYLEAVILETLRMYPPLGRVDRVCTKPYDVPGSSLHLRVGEMVGIPAYGIHMDPDIYPEPKEFRPERFMREEKKERPSHLFLAFGAGPRNCIGSRFAMVVAKTAIVTIIKNFKFTRCPKTEYPVKLHKTSFLLKPANGLWVHVEKI</sequence>
<keyword evidence="10 16" id="KW-0560">Oxidoreductase</keyword>
<keyword evidence="9" id="KW-0492">Microsome</keyword>
<keyword evidence="13 17" id="KW-0472">Membrane</keyword>
<dbReference type="Gene3D" id="1.10.630.10">
    <property type="entry name" value="Cytochrome P450"/>
    <property type="match status" value="1"/>
</dbReference>
<evidence type="ECO:0000256" key="11">
    <source>
        <dbReference type="ARBA" id="ARBA00023004"/>
    </source>
</evidence>
<evidence type="ECO:0000256" key="10">
    <source>
        <dbReference type="ARBA" id="ARBA00023002"/>
    </source>
</evidence>
<keyword evidence="19" id="KW-1185">Reference proteome</keyword>
<dbReference type="GO" id="GO:0020037">
    <property type="term" value="F:heme binding"/>
    <property type="evidence" value="ECO:0007669"/>
    <property type="project" value="InterPro"/>
</dbReference>
<keyword evidence="17" id="KW-0812">Transmembrane</keyword>
<evidence type="ECO:0000256" key="3">
    <source>
        <dbReference type="ARBA" id="ARBA00004406"/>
    </source>
</evidence>
<dbReference type="Proteomes" id="UP000838878">
    <property type="component" value="Chromosome 3"/>
</dbReference>
<dbReference type="InterPro" id="IPR050476">
    <property type="entry name" value="Insect_CytP450_Detox"/>
</dbReference>
<organism evidence="18 19">
    <name type="scientific">Brenthis ino</name>
    <name type="common">lesser marbled fritillary</name>
    <dbReference type="NCBI Taxonomy" id="405034"/>
    <lineage>
        <taxon>Eukaryota</taxon>
        <taxon>Metazoa</taxon>
        <taxon>Ecdysozoa</taxon>
        <taxon>Arthropoda</taxon>
        <taxon>Hexapoda</taxon>
        <taxon>Insecta</taxon>
        <taxon>Pterygota</taxon>
        <taxon>Neoptera</taxon>
        <taxon>Endopterygota</taxon>
        <taxon>Lepidoptera</taxon>
        <taxon>Glossata</taxon>
        <taxon>Ditrysia</taxon>
        <taxon>Papilionoidea</taxon>
        <taxon>Nymphalidae</taxon>
        <taxon>Heliconiinae</taxon>
        <taxon>Argynnini</taxon>
        <taxon>Brenthis</taxon>
    </lineage>
</organism>
<feature type="non-terminal residue" evidence="18">
    <location>
        <position position="466"/>
    </location>
</feature>
<dbReference type="OrthoDB" id="2789670at2759"/>
<evidence type="ECO:0000313" key="19">
    <source>
        <dbReference type="Proteomes" id="UP000838878"/>
    </source>
</evidence>
<evidence type="ECO:0000313" key="18">
    <source>
        <dbReference type="EMBL" id="CAH0723089.1"/>
    </source>
</evidence>
<evidence type="ECO:0000256" key="5">
    <source>
        <dbReference type="ARBA" id="ARBA00012109"/>
    </source>
</evidence>
<evidence type="ECO:0000256" key="1">
    <source>
        <dbReference type="ARBA" id="ARBA00001971"/>
    </source>
</evidence>
<evidence type="ECO:0000256" key="2">
    <source>
        <dbReference type="ARBA" id="ARBA00004174"/>
    </source>
</evidence>
<accession>A0A8J9YA44</accession>
<dbReference type="InterPro" id="IPR002401">
    <property type="entry name" value="Cyt_P450_E_grp-I"/>
</dbReference>
<keyword evidence="7 15" id="KW-0479">Metal-binding</keyword>
<name>A0A8J9YA44_9NEOP</name>
<reference evidence="18" key="1">
    <citation type="submission" date="2021-12" db="EMBL/GenBank/DDBJ databases">
        <authorList>
            <person name="Martin H S."/>
        </authorList>
    </citation>
    <scope>NUCLEOTIDE SEQUENCE</scope>
</reference>
<dbReference type="FunFam" id="1.10.630.10:FF:000042">
    <property type="entry name" value="Cytochrome P450"/>
    <property type="match status" value="1"/>
</dbReference>
<dbReference type="SUPFAM" id="SSF48264">
    <property type="entry name" value="Cytochrome P450"/>
    <property type="match status" value="1"/>
</dbReference>
<feature type="transmembrane region" description="Helical" evidence="17">
    <location>
        <begin position="183"/>
        <end position="201"/>
    </location>
</feature>
<dbReference type="InterPro" id="IPR001128">
    <property type="entry name" value="Cyt_P450"/>
</dbReference>
<evidence type="ECO:0000256" key="16">
    <source>
        <dbReference type="RuleBase" id="RU000461"/>
    </source>
</evidence>
<dbReference type="GO" id="GO:0005789">
    <property type="term" value="C:endoplasmic reticulum membrane"/>
    <property type="evidence" value="ECO:0007669"/>
    <property type="project" value="UniProtKB-SubCell"/>
</dbReference>
<evidence type="ECO:0000256" key="14">
    <source>
        <dbReference type="ARBA" id="ARBA00047827"/>
    </source>
</evidence>
<dbReference type="CDD" id="cd11056">
    <property type="entry name" value="CYP6-like"/>
    <property type="match status" value="1"/>
</dbReference>
<keyword evidence="12 16" id="KW-0503">Monooxygenase</keyword>
<dbReference type="InterPro" id="IPR036396">
    <property type="entry name" value="Cyt_P450_sf"/>
</dbReference>
<feature type="binding site" description="axial binding residue" evidence="15">
    <location>
        <position position="411"/>
    </location>
    <ligand>
        <name>heme</name>
        <dbReference type="ChEBI" id="CHEBI:30413"/>
    </ligand>
    <ligandPart>
        <name>Fe</name>
        <dbReference type="ChEBI" id="CHEBI:18248"/>
    </ligandPart>
</feature>
<dbReference type="PROSITE" id="PS00086">
    <property type="entry name" value="CYTOCHROME_P450"/>
    <property type="match status" value="1"/>
</dbReference>
<dbReference type="GO" id="GO:0016712">
    <property type="term" value="F:oxidoreductase activity, acting on paired donors, with incorporation or reduction of molecular oxygen, reduced flavin or flavoprotein as one donor, and incorporation of one atom of oxygen"/>
    <property type="evidence" value="ECO:0007669"/>
    <property type="project" value="UniProtKB-EC"/>
</dbReference>
<evidence type="ECO:0000256" key="15">
    <source>
        <dbReference type="PIRSR" id="PIRSR602401-1"/>
    </source>
</evidence>
<protein>
    <recommendedName>
        <fullName evidence="5">unspecific monooxygenase</fullName>
        <ecNumber evidence="5">1.14.14.1</ecNumber>
    </recommendedName>
</protein>
<evidence type="ECO:0000256" key="7">
    <source>
        <dbReference type="ARBA" id="ARBA00022723"/>
    </source>
</evidence>
<comment type="cofactor">
    <cofactor evidence="1 15">
        <name>heme</name>
        <dbReference type="ChEBI" id="CHEBI:30413"/>
    </cofactor>
</comment>
<dbReference type="PRINTS" id="PR00463">
    <property type="entry name" value="EP450I"/>
</dbReference>
<dbReference type="PANTHER" id="PTHR24292">
    <property type="entry name" value="CYTOCHROME P450"/>
    <property type="match status" value="1"/>
</dbReference>